<dbReference type="AlphaFoldDB" id="A0A9P7DPN1"/>
<gene>
    <name evidence="2" type="ORF">BJ212DRAFT_1305407</name>
</gene>
<accession>A0A9P7DPN1</accession>
<name>A0A9P7DPN1_9AGAM</name>
<evidence type="ECO:0000313" key="2">
    <source>
        <dbReference type="EMBL" id="KAG1800023.1"/>
    </source>
</evidence>
<organism evidence="2 3">
    <name type="scientific">Suillus subaureus</name>
    <dbReference type="NCBI Taxonomy" id="48587"/>
    <lineage>
        <taxon>Eukaryota</taxon>
        <taxon>Fungi</taxon>
        <taxon>Dikarya</taxon>
        <taxon>Basidiomycota</taxon>
        <taxon>Agaricomycotina</taxon>
        <taxon>Agaricomycetes</taxon>
        <taxon>Agaricomycetidae</taxon>
        <taxon>Boletales</taxon>
        <taxon>Suillineae</taxon>
        <taxon>Suillaceae</taxon>
        <taxon>Suillus</taxon>
    </lineage>
</organism>
<proteinExistence type="predicted"/>
<dbReference type="EMBL" id="JABBWG010000127">
    <property type="protein sequence ID" value="KAG1800023.1"/>
    <property type="molecule type" value="Genomic_DNA"/>
</dbReference>
<protein>
    <submittedName>
        <fullName evidence="2">Uncharacterized protein</fullName>
    </submittedName>
</protein>
<feature type="region of interest" description="Disordered" evidence="1">
    <location>
        <begin position="77"/>
        <end position="107"/>
    </location>
</feature>
<evidence type="ECO:0000256" key="1">
    <source>
        <dbReference type="SAM" id="MobiDB-lite"/>
    </source>
</evidence>
<evidence type="ECO:0000313" key="3">
    <source>
        <dbReference type="Proteomes" id="UP000807769"/>
    </source>
</evidence>
<reference evidence="2" key="1">
    <citation type="journal article" date="2020" name="New Phytol.">
        <title>Comparative genomics reveals dynamic genome evolution in host specialist ectomycorrhizal fungi.</title>
        <authorList>
            <person name="Lofgren L.A."/>
            <person name="Nguyen N.H."/>
            <person name="Vilgalys R."/>
            <person name="Ruytinx J."/>
            <person name="Liao H.L."/>
            <person name="Branco S."/>
            <person name="Kuo A."/>
            <person name="LaButti K."/>
            <person name="Lipzen A."/>
            <person name="Andreopoulos W."/>
            <person name="Pangilinan J."/>
            <person name="Riley R."/>
            <person name="Hundley H."/>
            <person name="Na H."/>
            <person name="Barry K."/>
            <person name="Grigoriev I.V."/>
            <person name="Stajich J.E."/>
            <person name="Kennedy P.G."/>
        </authorList>
    </citation>
    <scope>NUCLEOTIDE SEQUENCE</scope>
    <source>
        <strain evidence="2">MN1</strain>
    </source>
</reference>
<sequence>MLNLEVLALQTLSLILFLPGNTISSLYTTSWRAMSKWWMAWSFNPRFDGLKIGVTVTQIRFDLPVCYERRGKVILGGTMKEEPPKSQGGGGHKGGQGGTMKEGWRGF</sequence>
<dbReference type="GeneID" id="64627771"/>
<dbReference type="RefSeq" id="XP_041185813.1">
    <property type="nucleotide sequence ID" value="XM_041333754.1"/>
</dbReference>
<feature type="compositionally biased region" description="Gly residues" evidence="1">
    <location>
        <begin position="87"/>
        <end position="101"/>
    </location>
</feature>
<dbReference type="Proteomes" id="UP000807769">
    <property type="component" value="Unassembled WGS sequence"/>
</dbReference>
<keyword evidence="3" id="KW-1185">Reference proteome</keyword>
<comment type="caution">
    <text evidence="2">The sequence shown here is derived from an EMBL/GenBank/DDBJ whole genome shotgun (WGS) entry which is preliminary data.</text>
</comment>